<feature type="chain" id="PRO_5015397320" evidence="1">
    <location>
        <begin position="19"/>
        <end position="115"/>
    </location>
</feature>
<evidence type="ECO:0000313" key="3">
    <source>
        <dbReference type="Proteomes" id="UP000244527"/>
    </source>
</evidence>
<name>A0A2S1LA04_9FLAO</name>
<reference evidence="2 3" key="1">
    <citation type="submission" date="2017-04" db="EMBL/GenBank/DDBJ databases">
        <title>Compelte genome sequence of WV33.</title>
        <authorList>
            <person name="Lee P.C."/>
        </authorList>
    </citation>
    <scope>NUCLEOTIDE SEQUENCE [LARGE SCALE GENOMIC DNA]</scope>
    <source>
        <strain evidence="2 3">WV33</strain>
    </source>
</reference>
<dbReference type="Gene3D" id="2.20.110.10">
    <property type="entry name" value="Histone H3 K4-specific methyltransferase SET7/9 N-terminal domain"/>
    <property type="match status" value="1"/>
</dbReference>
<dbReference type="RefSeq" id="WP_108739552.1">
    <property type="nucleotide sequence ID" value="NZ_CP020918.1"/>
</dbReference>
<keyword evidence="3" id="KW-1185">Reference proteome</keyword>
<proteinExistence type="predicted"/>
<feature type="signal peptide" evidence="1">
    <location>
        <begin position="1"/>
        <end position="18"/>
    </location>
</feature>
<organism evidence="2 3">
    <name type="scientific">Flavobacterium faecale</name>
    <dbReference type="NCBI Taxonomy" id="1355330"/>
    <lineage>
        <taxon>Bacteria</taxon>
        <taxon>Pseudomonadati</taxon>
        <taxon>Bacteroidota</taxon>
        <taxon>Flavobacteriia</taxon>
        <taxon>Flavobacteriales</taxon>
        <taxon>Flavobacteriaceae</taxon>
        <taxon>Flavobacterium</taxon>
    </lineage>
</organism>
<dbReference type="OrthoDB" id="1467310at2"/>
<accession>A0A2S1LA04</accession>
<gene>
    <name evidence="2" type="ORF">FFWV33_03105</name>
</gene>
<evidence type="ECO:0000256" key="1">
    <source>
        <dbReference type="SAM" id="SignalP"/>
    </source>
</evidence>
<dbReference type="AlphaFoldDB" id="A0A2S1LA04"/>
<dbReference type="Proteomes" id="UP000244527">
    <property type="component" value="Chromosome"/>
</dbReference>
<keyword evidence="1" id="KW-0732">Signal</keyword>
<protein>
    <submittedName>
        <fullName evidence="2">Membrane-binding protein</fullName>
    </submittedName>
</protein>
<dbReference type="EMBL" id="CP020918">
    <property type="protein sequence ID" value="AWG20593.1"/>
    <property type="molecule type" value="Genomic_DNA"/>
</dbReference>
<dbReference type="SUPFAM" id="SSF82185">
    <property type="entry name" value="Histone H3 K4-specific methyltransferase SET7/9 N-terminal domain"/>
    <property type="match status" value="1"/>
</dbReference>
<dbReference type="KEGG" id="ffa:FFWV33_03105"/>
<sequence length="115" mass="13137">MKKYIITTLLLLSGMLFAQNAKPKLEAQGEKVKATYYYENGQVMQEGFFKDGKLQGEWTSYDVNGNKSAVATYDKGQKVGKWFYWNNSTLNEVDYSKNSIAAVKSWKREAIANEE</sequence>
<evidence type="ECO:0000313" key="2">
    <source>
        <dbReference type="EMBL" id="AWG20593.1"/>
    </source>
</evidence>